<protein>
    <recommendedName>
        <fullName evidence="3">2'-5' RNA ligase</fullName>
    </recommendedName>
</protein>
<evidence type="ECO:0000313" key="1">
    <source>
        <dbReference type="EMBL" id="EST10789.1"/>
    </source>
</evidence>
<evidence type="ECO:0000313" key="2">
    <source>
        <dbReference type="Proteomes" id="UP000018296"/>
    </source>
</evidence>
<dbReference type="InterPro" id="IPR009097">
    <property type="entry name" value="Cyclic_Pdiesterase"/>
</dbReference>
<dbReference type="PATRIC" id="fig|1395513.3.peg.3175"/>
<dbReference type="AlphaFoldDB" id="V6J206"/>
<proteinExistence type="predicted"/>
<dbReference type="RefSeq" id="WP_023511338.1">
    <property type="nucleotide sequence ID" value="NZ_AWTC01000018.1"/>
</dbReference>
<keyword evidence="2" id="KW-1185">Reference proteome</keyword>
<dbReference type="STRING" id="1395513.P343_15610"/>
<dbReference type="Gene3D" id="3.90.1140.10">
    <property type="entry name" value="Cyclic phosphodiesterase"/>
    <property type="match status" value="1"/>
</dbReference>
<reference evidence="1 2" key="1">
    <citation type="journal article" date="2013" name="Genome Announc.">
        <title>Genome Sequence of Sporolactobacillus laevolacticus DSM442, an Efficient Polymer-Grade D-Lactate Producer from Agricultural Waste Cottonseed as a Nitrogen Source.</title>
        <authorList>
            <person name="Wang H."/>
            <person name="Wang L."/>
            <person name="Ju J."/>
            <person name="Yu B."/>
            <person name="Ma Y."/>
        </authorList>
    </citation>
    <scope>NUCLEOTIDE SEQUENCE [LARGE SCALE GENOMIC DNA]</scope>
    <source>
        <strain evidence="1 2">DSM 442</strain>
    </source>
</reference>
<evidence type="ECO:0008006" key="3">
    <source>
        <dbReference type="Google" id="ProtNLM"/>
    </source>
</evidence>
<dbReference type="Pfam" id="PF13563">
    <property type="entry name" value="2_5_RNA_ligase2"/>
    <property type="match status" value="1"/>
</dbReference>
<organism evidence="1 2">
    <name type="scientific">Sporolactobacillus laevolacticus DSM 442</name>
    <dbReference type="NCBI Taxonomy" id="1395513"/>
    <lineage>
        <taxon>Bacteria</taxon>
        <taxon>Bacillati</taxon>
        <taxon>Bacillota</taxon>
        <taxon>Bacilli</taxon>
        <taxon>Bacillales</taxon>
        <taxon>Sporolactobacillaceae</taxon>
        <taxon>Sporolactobacillus</taxon>
    </lineage>
</organism>
<accession>V6J206</accession>
<dbReference type="Proteomes" id="UP000018296">
    <property type="component" value="Unassembled WGS sequence"/>
</dbReference>
<dbReference type="SUPFAM" id="SSF55144">
    <property type="entry name" value="LigT-like"/>
    <property type="match status" value="1"/>
</dbReference>
<comment type="caution">
    <text evidence="1">The sequence shown here is derived from an EMBL/GenBank/DDBJ whole genome shotgun (WGS) entry which is preliminary data.</text>
</comment>
<name>V6J206_9BACL</name>
<dbReference type="eggNOG" id="ENOG5032VUP">
    <property type="taxonomic scope" value="Bacteria"/>
</dbReference>
<gene>
    <name evidence="1" type="ORF">P343_15610</name>
</gene>
<dbReference type="OrthoDB" id="463286at2"/>
<dbReference type="EMBL" id="AWTC01000018">
    <property type="protein sequence ID" value="EST10789.1"/>
    <property type="molecule type" value="Genomic_DNA"/>
</dbReference>
<sequence>MAEKMLYVLAQFDHESQAKFRELQSALVKSGIIGKQTPDIPYHLTLGSFDLNQETELKKRLQMVCEGASSFEVTLSHIGLFGLNVLFLAPNVTHELLDLQSHFAHGSRDAFEWTAHATLLLDESNKIQKALPIVAENFKPFRARIDCVSLYEFWPVRHISDYKLKL</sequence>